<reference evidence="3" key="1">
    <citation type="journal article" date="2015" name="BMC Genomics">
        <title>Genomic and transcriptomic analysis of the endophytic fungus Pestalotiopsis fici reveals its lifestyle and high potential for synthesis of natural products.</title>
        <authorList>
            <person name="Wang X."/>
            <person name="Zhang X."/>
            <person name="Liu L."/>
            <person name="Xiang M."/>
            <person name="Wang W."/>
            <person name="Sun X."/>
            <person name="Che Y."/>
            <person name="Guo L."/>
            <person name="Liu G."/>
            <person name="Guo L."/>
            <person name="Wang C."/>
            <person name="Yin W.B."/>
            <person name="Stadler M."/>
            <person name="Zhang X."/>
            <person name="Liu X."/>
        </authorList>
    </citation>
    <scope>NUCLEOTIDE SEQUENCE [LARGE SCALE GENOMIC DNA]</scope>
    <source>
        <strain evidence="3">W106-1 / CGMCC3.15140</strain>
    </source>
</reference>
<dbReference type="HOGENOM" id="CLU_320314_0_0_1"/>
<dbReference type="InParanoid" id="W3WM88"/>
<dbReference type="RefSeq" id="XP_007840890.1">
    <property type="nucleotide sequence ID" value="XM_007842699.1"/>
</dbReference>
<accession>W3WM88</accession>
<dbReference type="GeneID" id="19279131"/>
<dbReference type="EMBL" id="KI912120">
    <property type="protein sequence ID" value="ETS74252.1"/>
    <property type="molecule type" value="Genomic_DNA"/>
</dbReference>
<feature type="compositionally biased region" description="Basic and acidic residues" evidence="1">
    <location>
        <begin position="824"/>
        <end position="845"/>
    </location>
</feature>
<gene>
    <name evidence="2" type="ORF">PFICI_14118</name>
</gene>
<feature type="region of interest" description="Disordered" evidence="1">
    <location>
        <begin position="728"/>
        <end position="776"/>
    </location>
</feature>
<feature type="region of interest" description="Disordered" evidence="1">
    <location>
        <begin position="792"/>
        <end position="906"/>
    </location>
</feature>
<name>W3WM88_PESFW</name>
<proteinExistence type="predicted"/>
<feature type="compositionally biased region" description="Polar residues" evidence="1">
    <location>
        <begin position="360"/>
        <end position="371"/>
    </location>
</feature>
<keyword evidence="3" id="KW-1185">Reference proteome</keyword>
<feature type="compositionally biased region" description="Basic and acidic residues" evidence="1">
    <location>
        <begin position="299"/>
        <end position="312"/>
    </location>
</feature>
<feature type="region of interest" description="Disordered" evidence="1">
    <location>
        <begin position="470"/>
        <end position="637"/>
    </location>
</feature>
<evidence type="ECO:0000313" key="2">
    <source>
        <dbReference type="EMBL" id="ETS74252.1"/>
    </source>
</evidence>
<evidence type="ECO:0000313" key="3">
    <source>
        <dbReference type="Proteomes" id="UP000030651"/>
    </source>
</evidence>
<organism evidence="2 3">
    <name type="scientific">Pestalotiopsis fici (strain W106-1 / CGMCC3.15140)</name>
    <dbReference type="NCBI Taxonomy" id="1229662"/>
    <lineage>
        <taxon>Eukaryota</taxon>
        <taxon>Fungi</taxon>
        <taxon>Dikarya</taxon>
        <taxon>Ascomycota</taxon>
        <taxon>Pezizomycotina</taxon>
        <taxon>Sordariomycetes</taxon>
        <taxon>Xylariomycetidae</taxon>
        <taxon>Amphisphaeriales</taxon>
        <taxon>Sporocadaceae</taxon>
        <taxon>Pestalotiopsis</taxon>
    </lineage>
</organism>
<protein>
    <submittedName>
        <fullName evidence="2">Uncharacterized protein</fullName>
    </submittedName>
</protein>
<feature type="region of interest" description="Disordered" evidence="1">
    <location>
        <begin position="1"/>
        <end position="102"/>
    </location>
</feature>
<dbReference type="AlphaFoldDB" id="W3WM88"/>
<dbReference type="KEGG" id="pfy:PFICI_14118"/>
<dbReference type="OMA" id="PPDNFMS"/>
<feature type="region of interest" description="Disordered" evidence="1">
    <location>
        <begin position="231"/>
        <end position="441"/>
    </location>
</feature>
<dbReference type="OrthoDB" id="5417386at2759"/>
<dbReference type="eggNOG" id="ENOG502RJSR">
    <property type="taxonomic scope" value="Eukaryota"/>
</dbReference>
<feature type="compositionally biased region" description="Basic residues" evidence="1">
    <location>
        <begin position="179"/>
        <end position="188"/>
    </location>
</feature>
<evidence type="ECO:0000256" key="1">
    <source>
        <dbReference type="SAM" id="MobiDB-lite"/>
    </source>
</evidence>
<feature type="compositionally biased region" description="Low complexity" evidence="1">
    <location>
        <begin position="409"/>
        <end position="423"/>
    </location>
</feature>
<feature type="region of interest" description="Disordered" evidence="1">
    <location>
        <begin position="175"/>
        <end position="203"/>
    </location>
</feature>
<dbReference type="Proteomes" id="UP000030651">
    <property type="component" value="Unassembled WGS sequence"/>
</dbReference>
<feature type="compositionally biased region" description="Low complexity" evidence="1">
    <location>
        <begin position="473"/>
        <end position="483"/>
    </location>
</feature>
<feature type="compositionally biased region" description="Polar residues" evidence="1">
    <location>
        <begin position="763"/>
        <end position="772"/>
    </location>
</feature>
<feature type="compositionally biased region" description="Basic residues" evidence="1">
    <location>
        <begin position="510"/>
        <end position="526"/>
    </location>
</feature>
<feature type="compositionally biased region" description="Low complexity" evidence="1">
    <location>
        <begin position="620"/>
        <end position="637"/>
    </location>
</feature>
<feature type="compositionally biased region" description="Polar residues" evidence="1">
    <location>
        <begin position="252"/>
        <end position="262"/>
    </location>
</feature>
<feature type="compositionally biased region" description="Polar residues" evidence="1">
    <location>
        <begin position="599"/>
        <end position="610"/>
    </location>
</feature>
<sequence length="906" mass="98768">MPLRRRPGRFIEATEPRNTPTARHQGIASAPQPTEQGEAWRPGDGGGQQMQIDPQGGRQGEASRTSDTRPAWHSAGKPARQLRSSSNGGDPGDEESLRYLIEFLRRTPPPGNHMSIPDDAASIEGSRWRRALNPFRRKSRRRPGPITIQLPDSAVASTTSGGYRHIAISIPVEHSYASHGRRQSRRRSTVVEPLEQESTHDIEERLGVVETRLASLRPYSSDQGAGTVLQPVAEAREPKPISAREAPPRPPRTSSMKRPSSSRVHRPARDSGNALPLDATPPPKQTRPHATGLGPAARRPSEARSTAEESGARRRPQPIVIVPDVTPTLARQTGRIASSPRPKSNVELVNQPQADDGKDLSSQGSSSQAGTPITPAATSDIGLKLPPRKTSKRSTFGGQRSIPGLLSPSFSQKSSPGAQSSSAYGNNPPSPEANILRPRIGSVVTIDSEPRVMDAQAATAHRAEAVPLVLGDSAEASAEPSSSTDGATSSPLHSAAAVSRSAQTDITTMHHLHKALSRKEKVRQRKHMDLHSNRKGKTSQDVFFSDAPPSSTASHHLRRVSSVSDQTDTRPIPIRSRIPHTAKADQSRPSTAIPRIPSAGQSEAPTNSPVSILKPSRQASMGSFRSSTTTSSSSSFVHSFDRLSSLRQIQRRIERDVRTTREALDGAGARAEATSAPLNPEQLQRRHEYLRERRLRDVERRIRRIERNGDLWLRSLPGLLETLGKMEEHWRHASQQQQQPQPLSRPVNEPPSPATTRTRATSHLTSAGTSDYSPESLEPLISSLQEVAKLIPVSPRPRQPLAEPTTQRQRAEDSFGAEPAIPERAPERIQKGQEATRLEAEERARNSGSQTDSNDRGAEAGIVSPAAGQMEHQEQERRAATSPVYHLAPETPETAPEEAKTFSLWW</sequence>